<accession>A0A371H4A2</accession>
<dbReference type="STRING" id="157652.A0A371H4A2"/>
<sequence>MVWLEKSLVGTQSTKVLHSLSFLSHQFGALLFSFVLLVLHMAQRCCLQDQVYSKKIFMRCGRIHLFFRWPRDVAYMIKCIQGKNFRGVGEERNKLAWISWDKVCCPSQAGDLDIKDLQAFNKALLGNWRRRMMKEKDSLWCRVLTAKYGDINGRGSTWWRGLGSVCGIEDGPRVKFGEDKRRGGESLTIRHNRLYGNL</sequence>
<evidence type="ECO:0000256" key="1">
    <source>
        <dbReference type="SAM" id="Phobius"/>
    </source>
</evidence>
<feature type="non-terminal residue" evidence="2">
    <location>
        <position position="1"/>
    </location>
</feature>
<feature type="transmembrane region" description="Helical" evidence="1">
    <location>
        <begin position="20"/>
        <end position="39"/>
    </location>
</feature>
<evidence type="ECO:0000313" key="3">
    <source>
        <dbReference type="Proteomes" id="UP000257109"/>
    </source>
</evidence>
<keyword evidence="1" id="KW-0812">Transmembrane</keyword>
<reference evidence="2" key="1">
    <citation type="submission" date="2018-05" db="EMBL/GenBank/DDBJ databases">
        <title>Draft genome of Mucuna pruriens seed.</title>
        <authorList>
            <person name="Nnadi N.E."/>
            <person name="Vos R."/>
            <person name="Hasami M.H."/>
            <person name="Devisetty U.K."/>
            <person name="Aguiy J.C."/>
        </authorList>
    </citation>
    <scope>NUCLEOTIDE SEQUENCE [LARGE SCALE GENOMIC DNA]</scope>
    <source>
        <strain evidence="2">JCA_2017</strain>
    </source>
</reference>
<gene>
    <name evidence="2" type="ORF">CR513_19566</name>
</gene>
<keyword evidence="1" id="KW-0472">Membrane</keyword>
<comment type="caution">
    <text evidence="2">The sequence shown here is derived from an EMBL/GenBank/DDBJ whole genome shotgun (WGS) entry which is preliminary data.</text>
</comment>
<dbReference type="Proteomes" id="UP000257109">
    <property type="component" value="Unassembled WGS sequence"/>
</dbReference>
<organism evidence="2 3">
    <name type="scientific">Mucuna pruriens</name>
    <name type="common">Velvet bean</name>
    <name type="synonym">Dolichos pruriens</name>
    <dbReference type="NCBI Taxonomy" id="157652"/>
    <lineage>
        <taxon>Eukaryota</taxon>
        <taxon>Viridiplantae</taxon>
        <taxon>Streptophyta</taxon>
        <taxon>Embryophyta</taxon>
        <taxon>Tracheophyta</taxon>
        <taxon>Spermatophyta</taxon>
        <taxon>Magnoliopsida</taxon>
        <taxon>eudicotyledons</taxon>
        <taxon>Gunneridae</taxon>
        <taxon>Pentapetalae</taxon>
        <taxon>rosids</taxon>
        <taxon>fabids</taxon>
        <taxon>Fabales</taxon>
        <taxon>Fabaceae</taxon>
        <taxon>Papilionoideae</taxon>
        <taxon>50 kb inversion clade</taxon>
        <taxon>NPAAA clade</taxon>
        <taxon>indigoferoid/millettioid clade</taxon>
        <taxon>Phaseoleae</taxon>
        <taxon>Mucuna</taxon>
    </lineage>
</organism>
<keyword evidence="3" id="KW-1185">Reference proteome</keyword>
<dbReference type="AlphaFoldDB" id="A0A371H4A2"/>
<proteinExistence type="predicted"/>
<protein>
    <submittedName>
        <fullName evidence="2">Ribonuclease H protein</fullName>
    </submittedName>
</protein>
<keyword evidence="1" id="KW-1133">Transmembrane helix</keyword>
<name>A0A371H4A2_MUCPR</name>
<evidence type="ECO:0000313" key="2">
    <source>
        <dbReference type="EMBL" id="RDX97642.1"/>
    </source>
</evidence>
<dbReference type="EMBL" id="QJKJ01003602">
    <property type="protein sequence ID" value="RDX97642.1"/>
    <property type="molecule type" value="Genomic_DNA"/>
</dbReference>
<dbReference type="OrthoDB" id="1435349at2759"/>